<accession>A0A6C0CEL4</accession>
<name>A0A6C0CEL4_9ZZZZ</name>
<evidence type="ECO:0000313" key="2">
    <source>
        <dbReference type="EMBL" id="QHT02139.1"/>
    </source>
</evidence>
<evidence type="ECO:0000256" key="1">
    <source>
        <dbReference type="SAM" id="MobiDB-lite"/>
    </source>
</evidence>
<sequence>MPLSPQTKQTRRDEHAKNEKADIIYRIITNKKRSPKPSPSKSPSKSPKPSPSKSPKPSPSKSPSSPSNTSLPPVSLRDLPDDVLRRLTLINYKSLLTTYKLRDWIPQHKIVWSSLSLNPNAIDFLSMPENKKRIDYSQLCKNTNPRAMKMVADELARSPNNPNIDWYALSGNPYAIDILDANRYNIEWSAMSSNTSPKAIQLINDIQLARANGRLTLYWYTISANTSTEAVNFLNLPENYPYIWWDFLSANTNPKAIEMLIKKESEEFNLNNADFNSLKDNQRISWKNLSGNPKTISLLEKKWEEEKVLMRDNMAKYKILRKKEYILAWDKMSGNPNAIHLLRAKIAEERKMSAKEYKKLEDAEKVNWKNLSANEKAIRLLEENPTKIDWYELCKNPKAIRVIEKELLVRPENINWNRLSQNHAAVRILENNKDKIVWSYFSANPSAGELLQERIEYEKKMPKDKKNPLDWAGISKNPSIFTY</sequence>
<dbReference type="AlphaFoldDB" id="A0A6C0CEL4"/>
<reference evidence="2" key="1">
    <citation type="journal article" date="2020" name="Nature">
        <title>Giant virus diversity and host interactions through global metagenomics.</title>
        <authorList>
            <person name="Schulz F."/>
            <person name="Roux S."/>
            <person name="Paez-Espino D."/>
            <person name="Jungbluth S."/>
            <person name="Walsh D.A."/>
            <person name="Denef V.J."/>
            <person name="McMahon K.D."/>
            <person name="Konstantinidis K.T."/>
            <person name="Eloe-Fadrosh E.A."/>
            <person name="Kyrpides N.C."/>
            <person name="Woyke T."/>
        </authorList>
    </citation>
    <scope>NUCLEOTIDE SEQUENCE</scope>
    <source>
        <strain evidence="2">GVMAG-M-3300020565-3</strain>
    </source>
</reference>
<protein>
    <submittedName>
        <fullName evidence="2">Uncharacterized protein</fullName>
    </submittedName>
</protein>
<proteinExistence type="predicted"/>
<feature type="compositionally biased region" description="Basic and acidic residues" evidence="1">
    <location>
        <begin position="10"/>
        <end position="23"/>
    </location>
</feature>
<organism evidence="2">
    <name type="scientific">viral metagenome</name>
    <dbReference type="NCBI Taxonomy" id="1070528"/>
    <lineage>
        <taxon>unclassified sequences</taxon>
        <taxon>metagenomes</taxon>
        <taxon>organismal metagenomes</taxon>
    </lineage>
</organism>
<feature type="compositionally biased region" description="Low complexity" evidence="1">
    <location>
        <begin position="61"/>
        <end position="77"/>
    </location>
</feature>
<dbReference type="EMBL" id="MN739390">
    <property type="protein sequence ID" value="QHT02139.1"/>
    <property type="molecule type" value="Genomic_DNA"/>
</dbReference>
<feature type="compositionally biased region" description="Pro residues" evidence="1">
    <location>
        <begin position="36"/>
        <end position="60"/>
    </location>
</feature>
<feature type="region of interest" description="Disordered" evidence="1">
    <location>
        <begin position="1"/>
        <end position="77"/>
    </location>
</feature>